<dbReference type="AlphaFoldDB" id="A0A1D2VN85"/>
<feature type="region of interest" description="Disordered" evidence="1">
    <location>
        <begin position="43"/>
        <end position="81"/>
    </location>
</feature>
<keyword evidence="3" id="KW-1185">Reference proteome</keyword>
<organism evidence="2 3">
    <name type="scientific">Ascoidea rubescens DSM 1968</name>
    <dbReference type="NCBI Taxonomy" id="1344418"/>
    <lineage>
        <taxon>Eukaryota</taxon>
        <taxon>Fungi</taxon>
        <taxon>Dikarya</taxon>
        <taxon>Ascomycota</taxon>
        <taxon>Saccharomycotina</taxon>
        <taxon>Saccharomycetes</taxon>
        <taxon>Ascoideaceae</taxon>
        <taxon>Ascoidea</taxon>
    </lineage>
</organism>
<name>A0A1D2VN85_9ASCO</name>
<reference evidence="3" key="1">
    <citation type="submission" date="2016-05" db="EMBL/GenBank/DDBJ databases">
        <title>Comparative genomics of biotechnologically important yeasts.</title>
        <authorList>
            <consortium name="DOE Joint Genome Institute"/>
            <person name="Riley R."/>
            <person name="Haridas S."/>
            <person name="Wolfe K.H."/>
            <person name="Lopes M.R."/>
            <person name="Hittinger C.T."/>
            <person name="Goker M."/>
            <person name="Salamov A."/>
            <person name="Wisecaver J."/>
            <person name="Long T.M."/>
            <person name="Aerts A.L."/>
            <person name="Barry K."/>
            <person name="Choi C."/>
            <person name="Clum A."/>
            <person name="Coughlan A.Y."/>
            <person name="Deshpande S."/>
            <person name="Douglass A.P."/>
            <person name="Hanson S.J."/>
            <person name="Klenk H.-P."/>
            <person name="Labutti K."/>
            <person name="Lapidus A."/>
            <person name="Lindquist E."/>
            <person name="Lipzen A."/>
            <person name="Meier-Kolthoff J.P."/>
            <person name="Ohm R.A."/>
            <person name="Otillar R.P."/>
            <person name="Pangilinan J."/>
            <person name="Peng Y."/>
            <person name="Rokas A."/>
            <person name="Rosa C.A."/>
            <person name="Scheuner C."/>
            <person name="Sibirny A.A."/>
            <person name="Slot J.C."/>
            <person name="Stielow J.B."/>
            <person name="Sun H."/>
            <person name="Kurtzman C.P."/>
            <person name="Blackwell M."/>
            <person name="Grigoriev I.V."/>
            <person name="Jeffries T.W."/>
        </authorList>
    </citation>
    <scope>NUCLEOTIDE SEQUENCE [LARGE SCALE GENOMIC DNA]</scope>
    <source>
        <strain evidence="3">DSM 1968</strain>
    </source>
</reference>
<dbReference type="EMBL" id="KV454476">
    <property type="protein sequence ID" value="ODV63037.1"/>
    <property type="molecule type" value="Genomic_DNA"/>
</dbReference>
<gene>
    <name evidence="2" type="ORF">ASCRUDRAFT_74447</name>
</gene>
<dbReference type="GeneID" id="30966325"/>
<sequence>MSLDSILLDLRFVTLLRNRLGSDHLANLSIEELIANYKGNFTTNDAVNGNNTNTSNIDNDAGKSSTKSQGSEDSSQSFLSS</sequence>
<feature type="compositionally biased region" description="Low complexity" evidence="1">
    <location>
        <begin position="43"/>
        <end position="59"/>
    </location>
</feature>
<dbReference type="InParanoid" id="A0A1D2VN85"/>
<evidence type="ECO:0000256" key="1">
    <source>
        <dbReference type="SAM" id="MobiDB-lite"/>
    </source>
</evidence>
<evidence type="ECO:0000313" key="3">
    <source>
        <dbReference type="Proteomes" id="UP000095038"/>
    </source>
</evidence>
<dbReference type="Proteomes" id="UP000095038">
    <property type="component" value="Unassembled WGS sequence"/>
</dbReference>
<dbReference type="RefSeq" id="XP_020049344.1">
    <property type="nucleotide sequence ID" value="XM_020192689.1"/>
</dbReference>
<feature type="compositionally biased region" description="Polar residues" evidence="1">
    <location>
        <begin position="62"/>
        <end position="81"/>
    </location>
</feature>
<proteinExistence type="predicted"/>
<protein>
    <submittedName>
        <fullName evidence="2">Uncharacterized protein</fullName>
    </submittedName>
</protein>
<accession>A0A1D2VN85</accession>
<evidence type="ECO:0000313" key="2">
    <source>
        <dbReference type="EMBL" id="ODV63037.1"/>
    </source>
</evidence>
<feature type="non-terminal residue" evidence="2">
    <location>
        <position position="81"/>
    </location>
</feature>